<gene>
    <name evidence="2" type="ORF">AS594_01310</name>
</gene>
<feature type="compositionally biased region" description="Polar residues" evidence="1">
    <location>
        <begin position="480"/>
        <end position="492"/>
    </location>
</feature>
<feature type="compositionally biased region" description="Basic and acidic residues" evidence="1">
    <location>
        <begin position="467"/>
        <end position="479"/>
    </location>
</feature>
<dbReference type="EMBL" id="MEHJ01000001">
    <property type="protein sequence ID" value="OEJ23341.1"/>
    <property type="molecule type" value="Genomic_DNA"/>
</dbReference>
<comment type="caution">
    <text evidence="2">The sequence shown here is derived from an EMBL/GenBank/DDBJ whole genome shotgun (WGS) entry which is preliminary data.</text>
</comment>
<name>A0A1E5P1B6_9ACTN</name>
<reference evidence="2 3" key="1">
    <citation type="submission" date="2016-08" db="EMBL/GenBank/DDBJ databases">
        <title>Complete genome sequence of Streptomyces agglomeratus strain 6-3-2, a novel anti-MRSA actinomycete isolated from Wuli of Tebit, China.</title>
        <authorList>
            <person name="Chen X."/>
        </authorList>
    </citation>
    <scope>NUCLEOTIDE SEQUENCE [LARGE SCALE GENOMIC DNA]</scope>
    <source>
        <strain evidence="2 3">6-3-2</strain>
    </source>
</reference>
<protein>
    <submittedName>
        <fullName evidence="2">Uncharacterized protein</fullName>
    </submittedName>
</protein>
<accession>A0A1E5P1B6</accession>
<dbReference type="AlphaFoldDB" id="A0A1E5P1B6"/>
<sequence length="492" mass="56082">MEYLSESSPEPDELRLDRIVKTAMISEAPLYLQITRRLRQHHRLEYLTHSKEWEDLDTRNADRATLRLRLLETWKNALVKGHLCEDYALSSQPRAATVEVVSALACIGLLEDSLEVDFGQLIDPTDGTGNRPGRKDVTRGTRLKYRRIQQPKSTQPTRENKFPEIWDALKRRLNVGSEGNDIAMPYGAATSDCLNYLSLYATQGENLGLVETIGDRVRFQHSLIQTYLGARFLSEVSDNRLEAALREPKPGRELLMALVLNSRMPKLDQNSPIPKSHRMKSMAQLLLSMTDSRRDAKAFDIYAAALEIDRMEEESDGGSHETIASAALKNWNKITVGDQRSIDEAKENLVHRFGETARAIGKAREDTDPAHSEKPAYEQLLEIVLREPMYQVRLAVAQEFGASGDVAFDVLRTRFPLLDDGRQHPEYDPQDQYEIQYEKAVIEESKAFERFRRENTEKGSVISARHRALEHEYREKKMQSAENTSHGLGSYP</sequence>
<keyword evidence="3" id="KW-1185">Reference proteome</keyword>
<organism evidence="2 3">
    <name type="scientific">Streptomyces agglomeratus</name>
    <dbReference type="NCBI Taxonomy" id="285458"/>
    <lineage>
        <taxon>Bacteria</taxon>
        <taxon>Bacillati</taxon>
        <taxon>Actinomycetota</taxon>
        <taxon>Actinomycetes</taxon>
        <taxon>Kitasatosporales</taxon>
        <taxon>Streptomycetaceae</taxon>
        <taxon>Streptomyces</taxon>
    </lineage>
</organism>
<dbReference type="Proteomes" id="UP000095759">
    <property type="component" value="Unassembled WGS sequence"/>
</dbReference>
<proteinExistence type="predicted"/>
<evidence type="ECO:0000313" key="3">
    <source>
        <dbReference type="Proteomes" id="UP000095759"/>
    </source>
</evidence>
<evidence type="ECO:0000313" key="2">
    <source>
        <dbReference type="EMBL" id="OEJ23341.1"/>
    </source>
</evidence>
<evidence type="ECO:0000256" key="1">
    <source>
        <dbReference type="SAM" id="MobiDB-lite"/>
    </source>
</evidence>
<feature type="region of interest" description="Disordered" evidence="1">
    <location>
        <begin position="458"/>
        <end position="492"/>
    </location>
</feature>